<dbReference type="InterPro" id="IPR006600">
    <property type="entry name" value="HTH_CenpB_DNA-bd_dom"/>
</dbReference>
<dbReference type="GO" id="GO:0005634">
    <property type="term" value="C:nucleus"/>
    <property type="evidence" value="ECO:0007669"/>
    <property type="project" value="UniProtKB-SubCell"/>
</dbReference>
<dbReference type="InterPro" id="IPR009057">
    <property type="entry name" value="Homeodomain-like_sf"/>
</dbReference>
<dbReference type="InterPro" id="IPR050863">
    <property type="entry name" value="CenT-Element_Derived"/>
</dbReference>
<protein>
    <submittedName>
        <fullName evidence="4">Jerky-like protein-like</fullName>
    </submittedName>
</protein>
<comment type="caution">
    <text evidence="4">The sequence shown here is derived from an EMBL/GenBank/DDBJ whole genome shotgun (WGS) entry which is preliminary data.</text>
</comment>
<accession>A0A0V1LVS8</accession>
<evidence type="ECO:0000313" key="5">
    <source>
        <dbReference type="Proteomes" id="UP000054721"/>
    </source>
</evidence>
<dbReference type="Pfam" id="PF03221">
    <property type="entry name" value="HTH_Tnp_Tc5"/>
    <property type="match status" value="1"/>
</dbReference>
<dbReference type="SMART" id="SM00674">
    <property type="entry name" value="CENPB"/>
    <property type="match status" value="1"/>
</dbReference>
<gene>
    <name evidence="4" type="primary">JRKL</name>
    <name evidence="4" type="ORF">T02_11608</name>
</gene>
<dbReference type="EMBL" id="JYDW01000001">
    <property type="protein sequence ID" value="KRZ63495.1"/>
    <property type="molecule type" value="Genomic_DNA"/>
</dbReference>
<feature type="domain" description="HTH CENPB-type" evidence="3">
    <location>
        <begin position="42"/>
        <end position="104"/>
    </location>
</feature>
<dbReference type="GO" id="GO:0003677">
    <property type="term" value="F:DNA binding"/>
    <property type="evidence" value="ECO:0007669"/>
    <property type="project" value="UniProtKB-KW"/>
</dbReference>
<organism evidence="4 5">
    <name type="scientific">Trichinella nativa</name>
    <dbReference type="NCBI Taxonomy" id="6335"/>
    <lineage>
        <taxon>Eukaryota</taxon>
        <taxon>Metazoa</taxon>
        <taxon>Ecdysozoa</taxon>
        <taxon>Nematoda</taxon>
        <taxon>Enoplea</taxon>
        <taxon>Dorylaimia</taxon>
        <taxon>Trichinellida</taxon>
        <taxon>Trichinellidae</taxon>
        <taxon>Trichinella</taxon>
    </lineage>
</organism>
<keyword evidence="2" id="KW-0238">DNA-binding</keyword>
<dbReference type="Proteomes" id="UP000054721">
    <property type="component" value="Unassembled WGS sequence"/>
</dbReference>
<evidence type="ECO:0000313" key="4">
    <source>
        <dbReference type="EMBL" id="KRZ63495.1"/>
    </source>
</evidence>
<dbReference type="Gene3D" id="1.10.10.60">
    <property type="entry name" value="Homeodomain-like"/>
    <property type="match status" value="1"/>
</dbReference>
<name>A0A0V1LVS8_9BILA</name>
<dbReference type="OrthoDB" id="5875523at2759"/>
<evidence type="ECO:0000256" key="2">
    <source>
        <dbReference type="ARBA" id="ARBA00023125"/>
    </source>
</evidence>
<reference evidence="4 5" key="1">
    <citation type="submission" date="2015-05" db="EMBL/GenBank/DDBJ databases">
        <title>Evolution of Trichinella species and genotypes.</title>
        <authorList>
            <person name="Korhonen P.K."/>
            <person name="Edoardo P."/>
            <person name="Giuseppe L.R."/>
            <person name="Gasser R.B."/>
        </authorList>
    </citation>
    <scope>NUCLEOTIDE SEQUENCE [LARGE SCALE GENOMIC DNA]</scope>
    <source>
        <strain evidence="4">ISS10</strain>
    </source>
</reference>
<evidence type="ECO:0000259" key="3">
    <source>
        <dbReference type="PROSITE" id="PS51253"/>
    </source>
</evidence>
<sequence length="125" mass="13999">MSTTRNKRVLSLKQKLEVLGASRSGKSLSFGVGLSTVAHIYRSLRQLTDFVNALDSAMYSWFLQKRALNQPISGTILQKKALPFSTKLGWLRNFKSRHGIREFEIHGKKLSADSESVALINVHAI</sequence>
<dbReference type="PANTHER" id="PTHR19303:SF16">
    <property type="entry name" value="JERKY PROTEIN HOMOLOG-LIKE"/>
    <property type="match status" value="1"/>
</dbReference>
<comment type="subcellular location">
    <subcellularLocation>
        <location evidence="1">Nucleus</location>
    </subcellularLocation>
</comment>
<keyword evidence="5" id="KW-1185">Reference proteome</keyword>
<evidence type="ECO:0000256" key="1">
    <source>
        <dbReference type="ARBA" id="ARBA00004123"/>
    </source>
</evidence>
<dbReference type="AlphaFoldDB" id="A0A0V1LVS8"/>
<dbReference type="PANTHER" id="PTHR19303">
    <property type="entry name" value="TRANSPOSON"/>
    <property type="match status" value="1"/>
</dbReference>
<dbReference type="PROSITE" id="PS51253">
    <property type="entry name" value="HTH_CENPB"/>
    <property type="match status" value="1"/>
</dbReference>
<dbReference type="SUPFAM" id="SSF46689">
    <property type="entry name" value="Homeodomain-like"/>
    <property type="match status" value="1"/>
</dbReference>
<proteinExistence type="predicted"/>